<dbReference type="RefSeq" id="WP_091676689.1">
    <property type="nucleotide sequence ID" value="NZ_FOSN01000001.1"/>
</dbReference>
<dbReference type="GO" id="GO:0005829">
    <property type="term" value="C:cytosol"/>
    <property type="evidence" value="ECO:0007669"/>
    <property type="project" value="TreeGrafter"/>
</dbReference>
<organism evidence="15 16">
    <name type="scientific">Methylocapsa palsarum</name>
    <dbReference type="NCBI Taxonomy" id="1612308"/>
    <lineage>
        <taxon>Bacteria</taxon>
        <taxon>Pseudomonadati</taxon>
        <taxon>Pseudomonadota</taxon>
        <taxon>Alphaproteobacteria</taxon>
        <taxon>Hyphomicrobiales</taxon>
        <taxon>Beijerinckiaceae</taxon>
        <taxon>Methylocapsa</taxon>
    </lineage>
</organism>
<dbReference type="AlphaFoldDB" id="A0A1I3W727"/>
<evidence type="ECO:0000256" key="10">
    <source>
        <dbReference type="ARBA" id="ARBA00023167"/>
    </source>
</evidence>
<dbReference type="EMBL" id="FOSN01000001">
    <property type="protein sequence ID" value="SFK03079.1"/>
    <property type="molecule type" value="Genomic_DNA"/>
</dbReference>
<keyword evidence="16" id="KW-1185">Reference proteome</keyword>
<evidence type="ECO:0000313" key="15">
    <source>
        <dbReference type="EMBL" id="SFK03079.1"/>
    </source>
</evidence>
<dbReference type="FunFam" id="3.40.50.720:FF:000006">
    <property type="entry name" value="Bifunctional protein FolD"/>
    <property type="match status" value="1"/>
</dbReference>
<reference evidence="15 16" key="1">
    <citation type="submission" date="2016-10" db="EMBL/GenBank/DDBJ databases">
        <authorList>
            <person name="de Groot N.N."/>
        </authorList>
    </citation>
    <scope>NUCLEOTIDE SEQUENCE [LARGE SCALE GENOMIC DNA]</scope>
    <source>
        <strain evidence="15 16">NE2</strain>
    </source>
</reference>
<comment type="subunit">
    <text evidence="2 12">Homodimer.</text>
</comment>
<dbReference type="HAMAP" id="MF_01576">
    <property type="entry name" value="THF_DHG_CYH"/>
    <property type="match status" value="1"/>
</dbReference>
<evidence type="ECO:0000256" key="12">
    <source>
        <dbReference type="HAMAP-Rule" id="MF_01576"/>
    </source>
</evidence>
<feature type="domain" description="Tetrahydrofolate dehydrogenase/cyclohydrolase NAD(P)-binding" evidence="14">
    <location>
        <begin position="160"/>
        <end position="312"/>
    </location>
</feature>
<dbReference type="SUPFAM" id="SSF51735">
    <property type="entry name" value="NAD(P)-binding Rossmann-fold domains"/>
    <property type="match status" value="1"/>
</dbReference>
<dbReference type="InterPro" id="IPR036291">
    <property type="entry name" value="NAD(P)-bd_dom_sf"/>
</dbReference>
<dbReference type="UniPathway" id="UPA00193"/>
<accession>A0A1I3W727</accession>
<dbReference type="PANTHER" id="PTHR48099">
    <property type="entry name" value="C-1-TETRAHYDROFOLATE SYNTHASE, CYTOPLASMIC-RELATED"/>
    <property type="match status" value="1"/>
</dbReference>
<dbReference type="InterPro" id="IPR046346">
    <property type="entry name" value="Aminoacid_DH-like_N_sf"/>
</dbReference>
<keyword evidence="6 12" id="KW-0378">Hydrolase</keyword>
<dbReference type="NCBIfam" id="NF010785">
    <property type="entry name" value="PRK14188.1"/>
    <property type="match status" value="1"/>
</dbReference>
<evidence type="ECO:0000256" key="8">
    <source>
        <dbReference type="ARBA" id="ARBA00023002"/>
    </source>
</evidence>
<dbReference type="PANTHER" id="PTHR48099:SF5">
    <property type="entry name" value="C-1-TETRAHYDROFOLATE SYNTHASE, CYTOPLASMIC"/>
    <property type="match status" value="1"/>
</dbReference>
<keyword evidence="8 12" id="KW-0560">Oxidoreductase</keyword>
<dbReference type="GO" id="GO:0006164">
    <property type="term" value="P:purine nucleotide biosynthetic process"/>
    <property type="evidence" value="ECO:0007669"/>
    <property type="project" value="UniProtKB-KW"/>
</dbReference>
<evidence type="ECO:0000256" key="9">
    <source>
        <dbReference type="ARBA" id="ARBA00023102"/>
    </source>
</evidence>
<dbReference type="FunFam" id="3.40.50.10860:FF:000005">
    <property type="entry name" value="C-1-tetrahydrofolate synthase, cytoplasmic, putative"/>
    <property type="match status" value="1"/>
</dbReference>
<keyword evidence="10 12" id="KW-0486">Methionine biosynthesis</keyword>
<dbReference type="PRINTS" id="PR00085">
    <property type="entry name" value="THFDHDRGNASE"/>
</dbReference>
<dbReference type="PROSITE" id="PS00766">
    <property type="entry name" value="THF_DHG_CYH_1"/>
    <property type="match status" value="1"/>
</dbReference>
<dbReference type="InterPro" id="IPR000672">
    <property type="entry name" value="THF_DH/CycHdrlase"/>
</dbReference>
<dbReference type="InterPro" id="IPR020631">
    <property type="entry name" value="THF_DH/CycHdrlase_NAD-bd_dom"/>
</dbReference>
<dbReference type="PROSITE" id="PS00767">
    <property type="entry name" value="THF_DHG_CYH_2"/>
    <property type="match status" value="1"/>
</dbReference>
<comment type="function">
    <text evidence="12">Catalyzes the oxidation of 5,10-methylenetetrahydrofolate to 5,10-methenyltetrahydrofolate and then the hydrolysis of 5,10-methenyltetrahydrofolate to 10-formyltetrahydrofolate.</text>
</comment>
<dbReference type="EC" id="3.5.4.9" evidence="12"/>
<feature type="binding site" evidence="12">
    <location>
        <position position="256"/>
    </location>
    <ligand>
        <name>NADP(+)</name>
        <dbReference type="ChEBI" id="CHEBI:58349"/>
    </ligand>
</feature>
<evidence type="ECO:0000256" key="7">
    <source>
        <dbReference type="ARBA" id="ARBA00022857"/>
    </source>
</evidence>
<dbReference type="InterPro" id="IPR020867">
    <property type="entry name" value="THF_DH/CycHdrlase_CS"/>
</dbReference>
<dbReference type="SUPFAM" id="SSF53223">
    <property type="entry name" value="Aminoacid dehydrogenase-like, N-terminal domain"/>
    <property type="match status" value="1"/>
</dbReference>
<dbReference type="OrthoDB" id="9803580at2"/>
<evidence type="ECO:0000256" key="4">
    <source>
        <dbReference type="ARBA" id="ARBA00022605"/>
    </source>
</evidence>
<keyword evidence="5 12" id="KW-0658">Purine biosynthesis</keyword>
<evidence type="ECO:0000256" key="6">
    <source>
        <dbReference type="ARBA" id="ARBA00022801"/>
    </source>
</evidence>
<dbReference type="Pfam" id="PF02882">
    <property type="entry name" value="THF_DHG_CYH_C"/>
    <property type="match status" value="1"/>
</dbReference>
<evidence type="ECO:0000256" key="11">
    <source>
        <dbReference type="ARBA" id="ARBA00023268"/>
    </source>
</evidence>
<evidence type="ECO:0000259" key="13">
    <source>
        <dbReference type="Pfam" id="PF00763"/>
    </source>
</evidence>
<dbReference type="EC" id="1.5.1.5" evidence="12"/>
<evidence type="ECO:0000259" key="14">
    <source>
        <dbReference type="Pfam" id="PF02882"/>
    </source>
</evidence>
<dbReference type="CDD" id="cd01080">
    <property type="entry name" value="NAD_bind_m-THF_DH_Cyclohyd"/>
    <property type="match status" value="1"/>
</dbReference>
<comment type="similarity">
    <text evidence="12">Belongs to the tetrahydrofolate dehydrogenase/cyclohydrolase family.</text>
</comment>
<dbReference type="GO" id="GO:0009086">
    <property type="term" value="P:methionine biosynthetic process"/>
    <property type="evidence" value="ECO:0007669"/>
    <property type="project" value="UniProtKB-KW"/>
</dbReference>
<keyword evidence="11 12" id="KW-0511">Multifunctional enzyme</keyword>
<keyword evidence="9 12" id="KW-0368">Histidine biosynthesis</keyword>
<name>A0A1I3W727_9HYPH</name>
<dbReference type="Gene3D" id="3.40.50.10860">
    <property type="entry name" value="Leucine Dehydrogenase, chain A, domain 1"/>
    <property type="match status" value="1"/>
</dbReference>
<dbReference type="GO" id="GO:0000105">
    <property type="term" value="P:L-histidine biosynthetic process"/>
    <property type="evidence" value="ECO:0007669"/>
    <property type="project" value="UniProtKB-KW"/>
</dbReference>
<evidence type="ECO:0000256" key="5">
    <source>
        <dbReference type="ARBA" id="ARBA00022755"/>
    </source>
</evidence>
<dbReference type="STRING" id="1612308.SAMN05444581_101382"/>
<dbReference type="GO" id="GO:0004477">
    <property type="term" value="F:methenyltetrahydrofolate cyclohydrolase activity"/>
    <property type="evidence" value="ECO:0007669"/>
    <property type="project" value="UniProtKB-UniRule"/>
</dbReference>
<feature type="binding site" evidence="12">
    <location>
        <begin position="190"/>
        <end position="192"/>
    </location>
    <ligand>
        <name>NADP(+)</name>
        <dbReference type="ChEBI" id="CHEBI:58349"/>
    </ligand>
</feature>
<dbReference type="GO" id="GO:0035999">
    <property type="term" value="P:tetrahydrofolate interconversion"/>
    <property type="evidence" value="ECO:0007669"/>
    <property type="project" value="UniProtKB-UniRule"/>
</dbReference>
<comment type="caution">
    <text evidence="12">Lacks conserved residue(s) required for the propagation of feature annotation.</text>
</comment>
<keyword evidence="3 12" id="KW-0554">One-carbon metabolism</keyword>
<dbReference type="GO" id="GO:0004488">
    <property type="term" value="F:methylenetetrahydrofolate dehydrogenase (NADP+) activity"/>
    <property type="evidence" value="ECO:0007669"/>
    <property type="project" value="UniProtKB-UniRule"/>
</dbReference>
<dbReference type="Gene3D" id="3.40.50.720">
    <property type="entry name" value="NAD(P)-binding Rossmann-like Domain"/>
    <property type="match status" value="1"/>
</dbReference>
<comment type="pathway">
    <text evidence="1 12">One-carbon metabolism; tetrahydrofolate interconversion.</text>
</comment>
<comment type="catalytic activity">
    <reaction evidence="12">
        <text>(6R)-5,10-methylene-5,6,7,8-tetrahydrofolate + NADP(+) = (6R)-5,10-methenyltetrahydrofolate + NADPH</text>
        <dbReference type="Rhea" id="RHEA:22812"/>
        <dbReference type="ChEBI" id="CHEBI:15636"/>
        <dbReference type="ChEBI" id="CHEBI:57455"/>
        <dbReference type="ChEBI" id="CHEBI:57783"/>
        <dbReference type="ChEBI" id="CHEBI:58349"/>
        <dbReference type="EC" id="1.5.1.5"/>
    </reaction>
</comment>
<evidence type="ECO:0000256" key="3">
    <source>
        <dbReference type="ARBA" id="ARBA00022563"/>
    </source>
</evidence>
<dbReference type="Proteomes" id="UP000198755">
    <property type="component" value="Unassembled WGS sequence"/>
</dbReference>
<evidence type="ECO:0000256" key="1">
    <source>
        <dbReference type="ARBA" id="ARBA00004777"/>
    </source>
</evidence>
<keyword evidence="4 12" id="KW-0028">Amino-acid biosynthesis</keyword>
<comment type="catalytic activity">
    <reaction evidence="12">
        <text>(6R)-5,10-methenyltetrahydrofolate + H2O = (6R)-10-formyltetrahydrofolate + H(+)</text>
        <dbReference type="Rhea" id="RHEA:23700"/>
        <dbReference type="ChEBI" id="CHEBI:15377"/>
        <dbReference type="ChEBI" id="CHEBI:15378"/>
        <dbReference type="ChEBI" id="CHEBI:57455"/>
        <dbReference type="ChEBI" id="CHEBI:195366"/>
        <dbReference type="EC" id="3.5.4.9"/>
    </reaction>
</comment>
<dbReference type="Pfam" id="PF00763">
    <property type="entry name" value="THF_DHG_CYH"/>
    <property type="match status" value="1"/>
</dbReference>
<evidence type="ECO:0000313" key="16">
    <source>
        <dbReference type="Proteomes" id="UP000198755"/>
    </source>
</evidence>
<protein>
    <recommendedName>
        <fullName evidence="12">Bifunctional protein FolD</fullName>
    </recommendedName>
    <domain>
        <recommendedName>
            <fullName evidence="12">Methylenetetrahydrofolate dehydrogenase</fullName>
            <ecNumber evidence="12">1.5.1.5</ecNumber>
        </recommendedName>
    </domain>
    <domain>
        <recommendedName>
            <fullName evidence="12">Methenyltetrahydrofolate cyclohydrolase</fullName>
            <ecNumber evidence="12">3.5.4.9</ecNumber>
        </recommendedName>
    </domain>
</protein>
<evidence type="ECO:0000256" key="2">
    <source>
        <dbReference type="ARBA" id="ARBA00011738"/>
    </source>
</evidence>
<proteinExistence type="inferred from homology"/>
<keyword evidence="7 12" id="KW-0521">NADP</keyword>
<sequence length="322" mass="32938">MAAQTAATTQTDGVIRPSGGGALLIDGKRASEEVLATIAATTREVVAQGLKPGLAVVLVGEDPASQVYVKSKGKAAQACGFHSVQYDLPATTGEPELLALVQKLNADPAIHGILLQLPLPNRLDPTRVIEAISPSKDVDGLHPVNAGLLAIGDLSRALVPCTPAGSMVLLDKAAAALKFDLSGAEAVVVGRSNLVGKPIAQLLLGRNATVTIAHSRTRDLKGTCLRADVLVAAVGRPEMIRGDWVKPGALVIDVGINRVPAPSQDGAPAKTKLVGDVAYAESLGRAGAITPVPGGVGPMTIAMLMANTLRAAIRIGGLKVEF</sequence>
<feature type="domain" description="Tetrahydrofolate dehydrogenase/cyclohydrolase catalytic" evidence="13">
    <location>
        <begin position="25"/>
        <end position="139"/>
    </location>
</feature>
<gene>
    <name evidence="12" type="primary">folD</name>
    <name evidence="15" type="ORF">SAMN05444581_101382</name>
</gene>
<dbReference type="InterPro" id="IPR020630">
    <property type="entry name" value="THF_DH/CycHdrlase_cat_dom"/>
</dbReference>